<feature type="region of interest" description="Disordered" evidence="1">
    <location>
        <begin position="558"/>
        <end position="587"/>
    </location>
</feature>
<accession>W7IGD4</accession>
<dbReference type="AlphaFoldDB" id="W7IGD4"/>
<feature type="region of interest" description="Disordered" evidence="1">
    <location>
        <begin position="216"/>
        <end position="269"/>
    </location>
</feature>
<feature type="compositionally biased region" description="Basic and acidic residues" evidence="1">
    <location>
        <begin position="219"/>
        <end position="237"/>
    </location>
</feature>
<feature type="compositionally biased region" description="Low complexity" evidence="1">
    <location>
        <begin position="256"/>
        <end position="267"/>
    </location>
</feature>
<dbReference type="eggNOG" id="ENOG5031SXX">
    <property type="taxonomic scope" value="Bacteria"/>
</dbReference>
<comment type="caution">
    <text evidence="2">The sequence shown here is derived from an EMBL/GenBank/DDBJ whole genome shotgun (WGS) entry which is preliminary data.</text>
</comment>
<protein>
    <submittedName>
        <fullName evidence="2">Uncharacterized protein</fullName>
    </submittedName>
</protein>
<dbReference type="EMBL" id="AYXG01000206">
    <property type="protein sequence ID" value="EWC59358.1"/>
    <property type="molecule type" value="Genomic_DNA"/>
</dbReference>
<organism evidence="2 3">
    <name type="scientific">Actinokineospora spheciospongiae</name>
    <dbReference type="NCBI Taxonomy" id="909613"/>
    <lineage>
        <taxon>Bacteria</taxon>
        <taxon>Bacillati</taxon>
        <taxon>Actinomycetota</taxon>
        <taxon>Actinomycetes</taxon>
        <taxon>Pseudonocardiales</taxon>
        <taxon>Pseudonocardiaceae</taxon>
        <taxon>Actinokineospora</taxon>
    </lineage>
</organism>
<feature type="region of interest" description="Disordered" evidence="1">
    <location>
        <begin position="303"/>
        <end position="348"/>
    </location>
</feature>
<reference evidence="2 3" key="1">
    <citation type="journal article" date="2014" name="Genome Announc.">
        <title>Draft Genome Sequence of the Antitrypanosomally Active Sponge-Associated Bacterium Actinokineospora sp. Strain EG49.</title>
        <authorList>
            <person name="Harjes J."/>
            <person name="Ryu T."/>
            <person name="Abdelmohsen U.R."/>
            <person name="Moitinho-Silva L."/>
            <person name="Horn H."/>
            <person name="Ravasi T."/>
            <person name="Hentschel U."/>
        </authorList>
    </citation>
    <scope>NUCLEOTIDE SEQUENCE [LARGE SCALE GENOMIC DNA]</scope>
    <source>
        <strain evidence="2 3">EG49</strain>
    </source>
</reference>
<evidence type="ECO:0000313" key="2">
    <source>
        <dbReference type="EMBL" id="EWC59358.1"/>
    </source>
</evidence>
<feature type="region of interest" description="Disordered" evidence="1">
    <location>
        <begin position="427"/>
        <end position="460"/>
    </location>
</feature>
<name>W7IGD4_9PSEU</name>
<dbReference type="Proteomes" id="UP000019277">
    <property type="component" value="Unassembled WGS sequence"/>
</dbReference>
<feature type="region of interest" description="Disordered" evidence="1">
    <location>
        <begin position="161"/>
        <end position="188"/>
    </location>
</feature>
<evidence type="ECO:0000313" key="3">
    <source>
        <dbReference type="Proteomes" id="UP000019277"/>
    </source>
</evidence>
<feature type="compositionally biased region" description="Basic and acidic residues" evidence="1">
    <location>
        <begin position="568"/>
        <end position="582"/>
    </location>
</feature>
<gene>
    <name evidence="2" type="ORF">UO65_5304</name>
</gene>
<feature type="compositionally biased region" description="Gly residues" evidence="1">
    <location>
        <begin position="446"/>
        <end position="460"/>
    </location>
</feature>
<dbReference type="PATRIC" id="fig|909613.9.peg.5298"/>
<feature type="compositionally biased region" description="Basic and acidic residues" evidence="1">
    <location>
        <begin position="161"/>
        <end position="171"/>
    </location>
</feature>
<sequence length="619" mass="64618">MALAVGVGAREGVGVVLPVRADEHPGPAAAQRHRVDARPLQRLPRQFQQQPLLRVHRQGLARGHLEEVGVEPGDVGQEPADPGEVPGQAVDVPAAVGGEGADDVAALDQQPPQVLRRVDAAGEAAGHADDGDRVVGGARRGVDHLGGQFTEHFAEQVLGERDRGRVVERQRRGQPQVGGRGDPVAQLDRGQRVEAQPAELAGRFDALGRVVAQHRRGLGPHEVDQRGHPLPGGERRQPRGQRAAAGAGPGRGTPAGPGADQAAQQGGHLHRVAHGGQVQARGHAGGVPGGGVEQGQALLGRQCAQAPPAHPVEVDRRQRAGHARPRLPQAPGHGRRREAAGGAVRREGVEERVARGVVALPRRAHGARDGGAEDEPVQVGGQLVQVPGRVDLHRHDPAEAFGGEGVDHAVVDRPGGVHHAAQRVLGGHRRQRGGQGRPVGDVAGQDGRGGTSGGQVGHQLGGALSLRSTAAEQQQVPHPVFGDQVAGEEAAQVAEGAGDQHRAVGVPRRGGGGLGPHQPRRVGPAVAHDDLRFVGDHRVAVVLDVHQPEAARVLRLRGPHQAPHGRGGRVDTADRPPRDEHQPGVAALHQFQRPRRQRVGGCHDVVTADQGHHGDVLVV</sequence>
<evidence type="ECO:0000256" key="1">
    <source>
        <dbReference type="SAM" id="MobiDB-lite"/>
    </source>
</evidence>
<proteinExistence type="predicted"/>
<keyword evidence="3" id="KW-1185">Reference proteome</keyword>